<evidence type="ECO:0000313" key="2">
    <source>
        <dbReference type="EMBL" id="NDV35309.1"/>
    </source>
</evidence>
<dbReference type="Gene3D" id="1.10.472.10">
    <property type="entry name" value="Cyclin-like"/>
    <property type="match status" value="1"/>
</dbReference>
<dbReference type="PANTHER" id="PTHR14248">
    <property type="entry name" value="CYCLIN Y, ISOFORM A"/>
    <property type="match status" value="1"/>
</dbReference>
<dbReference type="InterPro" id="IPR006671">
    <property type="entry name" value="Cyclin_N"/>
</dbReference>
<dbReference type="Pfam" id="PF00134">
    <property type="entry name" value="Cyclin_N"/>
    <property type="match status" value="1"/>
</dbReference>
<proteinExistence type="predicted"/>
<dbReference type="CDD" id="cd20540">
    <property type="entry name" value="CYCLIN_CCNY_like"/>
    <property type="match status" value="1"/>
</dbReference>
<sequence>MAPSVGEIIKCLGVCLYWKIKEHQAKEPKVFIDIFEEDKHPLGILHKPNEFDGIPSIKEIQDFIKSIYDAENLSAECAVMALIFIERLIALTNISLQASNWRRVIFGAVIISSKVWEDTAVWNSDFRSVFPQLKLNDLSKLEREYLRLLDFTVAIKSSIYAKYYFDLRTVAEINDINFPIEPLTKTKEQEIEAKSHGLERKVKQFNLHRSHSLESYVLKDPTVGMEDIKLGELQIAAEKEKH</sequence>
<feature type="domain" description="Cyclin N-terminal" evidence="1">
    <location>
        <begin position="60"/>
        <end position="153"/>
    </location>
</feature>
<name>A0A6B2LE36_9EUKA</name>
<organism evidence="2">
    <name type="scientific">Arcella intermedia</name>
    <dbReference type="NCBI Taxonomy" id="1963864"/>
    <lineage>
        <taxon>Eukaryota</taxon>
        <taxon>Amoebozoa</taxon>
        <taxon>Tubulinea</taxon>
        <taxon>Elardia</taxon>
        <taxon>Arcellinida</taxon>
        <taxon>Sphaerothecina</taxon>
        <taxon>Arcellidae</taxon>
        <taxon>Arcella</taxon>
    </lineage>
</organism>
<accession>A0A6B2LE36</accession>
<reference evidence="2" key="1">
    <citation type="journal article" date="2020" name="J. Eukaryot. Microbiol.">
        <title>De novo Sequencing, Assembly and Annotation of the Transcriptome for the Free-Living Testate Amoeba Arcella intermedia.</title>
        <authorList>
            <person name="Ribeiro G.M."/>
            <person name="Porfirio-Sousa A.L."/>
            <person name="Maurer-Alcala X.X."/>
            <person name="Katz L.A."/>
            <person name="Lahr D.J.G."/>
        </authorList>
    </citation>
    <scope>NUCLEOTIDE SEQUENCE</scope>
</reference>
<evidence type="ECO:0000259" key="1">
    <source>
        <dbReference type="Pfam" id="PF00134"/>
    </source>
</evidence>
<dbReference type="SUPFAM" id="SSF47954">
    <property type="entry name" value="Cyclin-like"/>
    <property type="match status" value="1"/>
</dbReference>
<dbReference type="InterPro" id="IPR036915">
    <property type="entry name" value="Cyclin-like_sf"/>
</dbReference>
<dbReference type="AlphaFoldDB" id="A0A6B2LE36"/>
<dbReference type="EMBL" id="GIBP01006340">
    <property type="protein sequence ID" value="NDV35309.1"/>
    <property type="molecule type" value="Transcribed_RNA"/>
</dbReference>
<protein>
    <recommendedName>
        <fullName evidence="1">Cyclin N-terminal domain-containing protein</fullName>
    </recommendedName>
</protein>